<dbReference type="Proteomes" id="UP000054805">
    <property type="component" value="Unassembled WGS sequence"/>
</dbReference>
<keyword evidence="2" id="KW-0732">Signal</keyword>
<evidence type="ECO:0000256" key="1">
    <source>
        <dbReference type="ARBA" id="ARBA00022614"/>
    </source>
</evidence>
<dbReference type="Gene3D" id="3.80.10.10">
    <property type="entry name" value="Ribonuclease Inhibitor"/>
    <property type="match status" value="1"/>
</dbReference>
<evidence type="ECO:0000256" key="3">
    <source>
        <dbReference type="ARBA" id="ARBA00022737"/>
    </source>
</evidence>
<dbReference type="PROSITE" id="PS51450">
    <property type="entry name" value="LRR"/>
    <property type="match status" value="1"/>
</dbReference>
<keyword evidence="4" id="KW-0472">Membrane</keyword>
<keyword evidence="3" id="KW-0677">Repeat</keyword>
<dbReference type="AlphaFoldDB" id="A0A0V1J5F6"/>
<dbReference type="Pfam" id="PF13855">
    <property type="entry name" value="LRR_8"/>
    <property type="match status" value="2"/>
</dbReference>
<dbReference type="InterPro" id="IPR003591">
    <property type="entry name" value="Leu-rich_rpt_typical-subtyp"/>
</dbReference>
<protein>
    <submittedName>
        <fullName evidence="6">Trophoblast glycoprotein</fullName>
    </submittedName>
</protein>
<dbReference type="SUPFAM" id="SSF52058">
    <property type="entry name" value="L domain-like"/>
    <property type="match status" value="1"/>
</dbReference>
<dbReference type="PANTHER" id="PTHR24364:SF18">
    <property type="entry name" value="LP06937P"/>
    <property type="match status" value="1"/>
</dbReference>
<dbReference type="PANTHER" id="PTHR24364">
    <property type="entry name" value="LP06937P"/>
    <property type="match status" value="1"/>
</dbReference>
<feature type="transmembrane region" description="Helical" evidence="4">
    <location>
        <begin position="457"/>
        <end position="477"/>
    </location>
</feature>
<dbReference type="InterPro" id="IPR001611">
    <property type="entry name" value="Leu-rich_rpt"/>
</dbReference>
<organism evidence="6 7">
    <name type="scientific">Trichinella pseudospiralis</name>
    <name type="common">Parasitic roundworm</name>
    <dbReference type="NCBI Taxonomy" id="6337"/>
    <lineage>
        <taxon>Eukaryota</taxon>
        <taxon>Metazoa</taxon>
        <taxon>Ecdysozoa</taxon>
        <taxon>Nematoda</taxon>
        <taxon>Enoplea</taxon>
        <taxon>Dorylaimia</taxon>
        <taxon>Trichinellida</taxon>
        <taxon>Trichinellidae</taxon>
        <taxon>Trichinella</taxon>
    </lineage>
</organism>
<dbReference type="InterPro" id="IPR000483">
    <property type="entry name" value="Cys-rich_flank_reg_C"/>
</dbReference>
<evidence type="ECO:0000256" key="2">
    <source>
        <dbReference type="ARBA" id="ARBA00022729"/>
    </source>
</evidence>
<sequence>MQVVTINKEFCCIPLSEVILLDEIKVNQKRKTHETITKRMQKIHLVTKICQLLGRKSETFVSGFWQTESGGEVCRSSDHIRRCNTEMLQPEDNVLKFCTTSKQHSSNIKKTSCIDVLFDANNTPWHSCFENIHARHTNMVARRLLLLTLVVRYFVVGDHFDCNKEPYFCLCSDSIVNCTNRDFTRTDIFAQLQTTYRTLNTLIVTGNNFRVLNNYLFGSKMENPSLDHLDLSNNSIALIEPEAFHGISKLETLLLNDNRIVADGRHVQEKSFLGNLNNLRILQLNNLFVPSSTSDNRLRWLRSQLNNTAMEFIEYLHLESNNLQFLPADFFCIFPNLQFLYLARNSLTHFLPNYQCIKNLRELDLSANAIVRLGSPFTRLIDSLVRLEMLLLASNPWQCTCDLSHFVSWLKRNDKLIVKKNITCATAFPEKFVGHSLQDISEKQLDCSPDGNEHVHGVYIVCGLTVVGLFLLLMCILSANKFFVFKRVYNGSTYRMNDYQPLQKEPSVEPVMV</sequence>
<dbReference type="EMBL" id="JYDS01000037">
    <property type="protein sequence ID" value="KRZ30191.1"/>
    <property type="molecule type" value="Genomic_DNA"/>
</dbReference>
<gene>
    <name evidence="6" type="primary">TPBG</name>
    <name evidence="6" type="ORF">T4B_5688</name>
</gene>
<dbReference type="GO" id="GO:0016020">
    <property type="term" value="C:membrane"/>
    <property type="evidence" value="ECO:0007669"/>
    <property type="project" value="TreeGrafter"/>
</dbReference>
<proteinExistence type="predicted"/>
<name>A0A0V1J5F6_TRIPS</name>
<evidence type="ECO:0000313" key="6">
    <source>
        <dbReference type="EMBL" id="KRZ30191.1"/>
    </source>
</evidence>
<reference evidence="6 7" key="1">
    <citation type="submission" date="2015-01" db="EMBL/GenBank/DDBJ databases">
        <title>Evolution of Trichinella species and genotypes.</title>
        <authorList>
            <person name="Korhonen P.K."/>
            <person name="Edoardo P."/>
            <person name="Giuseppe L.R."/>
            <person name="Gasser R.B."/>
        </authorList>
    </citation>
    <scope>NUCLEOTIDE SEQUENCE [LARGE SCALE GENOMIC DNA]</scope>
    <source>
        <strain evidence="6">ISS588</strain>
    </source>
</reference>
<dbReference type="SMART" id="SM00369">
    <property type="entry name" value="LRR_TYP"/>
    <property type="match status" value="5"/>
</dbReference>
<accession>A0A0V1J5F6</accession>
<dbReference type="InterPro" id="IPR052286">
    <property type="entry name" value="Wnt_signaling_inhibitor"/>
</dbReference>
<dbReference type="SMART" id="SM00082">
    <property type="entry name" value="LRRCT"/>
    <property type="match status" value="1"/>
</dbReference>
<keyword evidence="4" id="KW-1133">Transmembrane helix</keyword>
<keyword evidence="4" id="KW-0812">Transmembrane</keyword>
<feature type="domain" description="LRRCT" evidence="5">
    <location>
        <begin position="395"/>
        <end position="448"/>
    </location>
</feature>
<evidence type="ECO:0000256" key="4">
    <source>
        <dbReference type="SAM" id="Phobius"/>
    </source>
</evidence>
<keyword evidence="7" id="KW-1185">Reference proteome</keyword>
<evidence type="ECO:0000259" key="5">
    <source>
        <dbReference type="SMART" id="SM00082"/>
    </source>
</evidence>
<dbReference type="InterPro" id="IPR032675">
    <property type="entry name" value="LRR_dom_sf"/>
</dbReference>
<evidence type="ECO:0000313" key="7">
    <source>
        <dbReference type="Proteomes" id="UP000054805"/>
    </source>
</evidence>
<keyword evidence="1" id="KW-0433">Leucine-rich repeat</keyword>
<comment type="caution">
    <text evidence="6">The sequence shown here is derived from an EMBL/GenBank/DDBJ whole genome shotgun (WGS) entry which is preliminary data.</text>
</comment>